<evidence type="ECO:0000256" key="2">
    <source>
        <dbReference type="ARBA" id="ARBA00023027"/>
    </source>
</evidence>
<gene>
    <name evidence="6" type="ORF">GXW71_09660</name>
</gene>
<dbReference type="SUPFAM" id="SSF51735">
    <property type="entry name" value="NAD(P)-binding Rossmann-fold domains"/>
    <property type="match status" value="1"/>
</dbReference>
<dbReference type="RefSeq" id="WP_211852283.1">
    <property type="nucleotide sequence ID" value="NZ_JAAGBB010000009.1"/>
</dbReference>
<dbReference type="InterPro" id="IPR006140">
    <property type="entry name" value="D-isomer_DH_NAD-bd"/>
</dbReference>
<dbReference type="Gene3D" id="3.40.50.720">
    <property type="entry name" value="NAD(P)-binding Rossmann-like Domain"/>
    <property type="match status" value="2"/>
</dbReference>
<dbReference type="SUPFAM" id="SSF52283">
    <property type="entry name" value="Formate/glycerate dehydrogenase catalytic domain-like"/>
    <property type="match status" value="1"/>
</dbReference>
<dbReference type="InterPro" id="IPR036291">
    <property type="entry name" value="NAD(P)-bd_dom_sf"/>
</dbReference>
<proteinExistence type="inferred from homology"/>
<dbReference type="EMBL" id="JAAGBB010000009">
    <property type="protein sequence ID" value="MBR0664618.1"/>
    <property type="molecule type" value="Genomic_DNA"/>
</dbReference>
<evidence type="ECO:0000313" key="6">
    <source>
        <dbReference type="EMBL" id="MBR0664618.1"/>
    </source>
</evidence>
<protein>
    <submittedName>
        <fullName evidence="6">2-hydroxyacid dehydrogenase</fullName>
    </submittedName>
</protein>
<evidence type="ECO:0000313" key="7">
    <source>
        <dbReference type="Proteomes" id="UP001196870"/>
    </source>
</evidence>
<dbReference type="CDD" id="cd12156">
    <property type="entry name" value="HPPR"/>
    <property type="match status" value="1"/>
</dbReference>
<dbReference type="PANTHER" id="PTHR10996">
    <property type="entry name" value="2-HYDROXYACID DEHYDROGENASE-RELATED"/>
    <property type="match status" value="1"/>
</dbReference>
<organism evidence="6 7">
    <name type="scientific">Plastoroseomonas hellenica</name>
    <dbReference type="NCBI Taxonomy" id="2687306"/>
    <lineage>
        <taxon>Bacteria</taxon>
        <taxon>Pseudomonadati</taxon>
        <taxon>Pseudomonadota</taxon>
        <taxon>Alphaproteobacteria</taxon>
        <taxon>Acetobacterales</taxon>
        <taxon>Acetobacteraceae</taxon>
        <taxon>Plastoroseomonas</taxon>
    </lineage>
</organism>
<dbReference type="PROSITE" id="PS00065">
    <property type="entry name" value="D_2_HYDROXYACID_DH_1"/>
    <property type="match status" value="1"/>
</dbReference>
<feature type="domain" description="D-isomer specific 2-hydroxyacid dehydrogenase catalytic" evidence="4">
    <location>
        <begin position="35"/>
        <end position="313"/>
    </location>
</feature>
<comment type="caution">
    <text evidence="6">The sequence shown here is derived from an EMBL/GenBank/DDBJ whole genome shotgun (WGS) entry which is preliminary data.</text>
</comment>
<dbReference type="InterPro" id="IPR050223">
    <property type="entry name" value="D-isomer_2-hydroxyacid_DH"/>
</dbReference>
<reference evidence="7" key="1">
    <citation type="journal article" date="2021" name="Syst. Appl. Microbiol.">
        <title>Roseomonas hellenica sp. nov., isolated from roots of wild-growing Alkanna tinctoria.</title>
        <authorList>
            <person name="Rat A."/>
            <person name="Naranjo H.D."/>
            <person name="Lebbe L."/>
            <person name="Cnockaert M."/>
            <person name="Krigas N."/>
            <person name="Grigoriadou K."/>
            <person name="Maloupa E."/>
            <person name="Willems A."/>
        </authorList>
    </citation>
    <scope>NUCLEOTIDE SEQUENCE [LARGE SCALE GENOMIC DNA]</scope>
    <source>
        <strain evidence="7">LMG 31523</strain>
    </source>
</reference>
<keyword evidence="2" id="KW-0520">NAD</keyword>
<dbReference type="Proteomes" id="UP001196870">
    <property type="component" value="Unassembled WGS sequence"/>
</dbReference>
<dbReference type="InterPro" id="IPR029752">
    <property type="entry name" value="D-isomer_DH_CS1"/>
</dbReference>
<evidence type="ECO:0000256" key="1">
    <source>
        <dbReference type="ARBA" id="ARBA00023002"/>
    </source>
</evidence>
<keyword evidence="1 3" id="KW-0560">Oxidoreductase</keyword>
<dbReference type="PANTHER" id="PTHR10996:SF178">
    <property type="entry name" value="2-HYDROXYACID DEHYDROGENASE YGL185C-RELATED"/>
    <property type="match status" value="1"/>
</dbReference>
<dbReference type="Pfam" id="PF02826">
    <property type="entry name" value="2-Hacid_dh_C"/>
    <property type="match status" value="1"/>
</dbReference>
<dbReference type="Pfam" id="PF00389">
    <property type="entry name" value="2-Hacid_dh"/>
    <property type="match status" value="1"/>
</dbReference>
<comment type="similarity">
    <text evidence="3">Belongs to the D-isomer specific 2-hydroxyacid dehydrogenase family.</text>
</comment>
<evidence type="ECO:0000259" key="5">
    <source>
        <dbReference type="Pfam" id="PF02826"/>
    </source>
</evidence>
<name>A0ABS5EWF0_9PROT</name>
<sequence>MKPTILTTMPVSLTLHDRLSGLYALHRLPEGAGPDAVPDLARGARALITLGSLRTDTALMDALPELGLICCYGTGFEGVDRTAAARRGIVVTNAGDANAASVAEFAVGLMLTASRDILIGDRLVRAGGWTSLKLDRMPLVPGLAGRRLGIYGLGAIGMRIAQRAAAFDMAIGYHNRSPRPDVSYAFHGSLMDLARWADVLMVAVRAGTDNRHAVNRDILAALGRDGLLVNISRGIAVDEAALCEALETGAIAGAALDVYEDEPQVPDRLKALPNVVLTPHMAALSSAAQGAQQEILLGNLEAFFAGRPIRWQVPPA</sequence>
<evidence type="ECO:0000259" key="4">
    <source>
        <dbReference type="Pfam" id="PF00389"/>
    </source>
</evidence>
<feature type="domain" description="D-isomer specific 2-hydroxyacid dehydrogenase NAD-binding" evidence="5">
    <location>
        <begin position="107"/>
        <end position="282"/>
    </location>
</feature>
<keyword evidence="7" id="KW-1185">Reference proteome</keyword>
<accession>A0ABS5EWF0</accession>
<evidence type="ECO:0000256" key="3">
    <source>
        <dbReference type="RuleBase" id="RU003719"/>
    </source>
</evidence>
<dbReference type="InterPro" id="IPR006139">
    <property type="entry name" value="D-isomer_2_OHA_DH_cat_dom"/>
</dbReference>